<evidence type="ECO:0000313" key="4">
    <source>
        <dbReference type="Proteomes" id="UP000054279"/>
    </source>
</evidence>
<dbReference type="PANTHER" id="PTHR36183">
    <property type="entry name" value="BETA-GLUCURONIDASE"/>
    <property type="match status" value="1"/>
</dbReference>
<feature type="domain" description="Beta-glucuronidase C-terminal" evidence="2">
    <location>
        <begin position="421"/>
        <end position="520"/>
    </location>
</feature>
<dbReference type="OrthoDB" id="2796951at2759"/>
<evidence type="ECO:0000313" key="3">
    <source>
        <dbReference type="EMBL" id="KIJ38904.1"/>
    </source>
</evidence>
<accession>A0A0C9UVP7</accession>
<dbReference type="Pfam" id="PF16862">
    <property type="entry name" value="Glyco_hydro_79C"/>
    <property type="match status" value="1"/>
</dbReference>
<evidence type="ECO:0000256" key="1">
    <source>
        <dbReference type="SAM" id="SignalP"/>
    </source>
</evidence>
<dbReference type="InterPro" id="IPR052974">
    <property type="entry name" value="GH79_Enzymes"/>
</dbReference>
<feature type="signal peptide" evidence="1">
    <location>
        <begin position="1"/>
        <end position="21"/>
    </location>
</feature>
<dbReference type="PANTHER" id="PTHR36183:SF2">
    <property type="entry name" value="BETA-GLUCURONIDASE C-TERMINAL DOMAIN-CONTAINING PROTEIN"/>
    <property type="match status" value="1"/>
</dbReference>
<feature type="chain" id="PRO_5002204415" evidence="1">
    <location>
        <begin position="22"/>
        <end position="524"/>
    </location>
</feature>
<keyword evidence="4" id="KW-1185">Reference proteome</keyword>
<dbReference type="GO" id="GO:0016787">
    <property type="term" value="F:hydrolase activity"/>
    <property type="evidence" value="ECO:0007669"/>
    <property type="project" value="UniProtKB-KW"/>
</dbReference>
<dbReference type="InterPro" id="IPR017853">
    <property type="entry name" value="GH"/>
</dbReference>
<keyword evidence="1" id="KW-0732">Signal</keyword>
<dbReference type="EMBL" id="KN837156">
    <property type="protein sequence ID" value="KIJ38904.1"/>
    <property type="molecule type" value="Genomic_DNA"/>
</dbReference>
<gene>
    <name evidence="3" type="ORF">M422DRAFT_68943</name>
</gene>
<protein>
    <submittedName>
        <fullName evidence="3">Glycoside hydrolase family 79 protein</fullName>
    </submittedName>
</protein>
<dbReference type="SUPFAM" id="SSF51445">
    <property type="entry name" value="(Trans)glycosidases"/>
    <property type="match status" value="1"/>
</dbReference>
<sequence length="524" mass="55310">MRPFNPSRVVLLLGSVQFIQAQTTNVSVVVPAAAPSTTQEIPSTHISFSIEQDRWPDWVGTDSANQFTLNALNNLKALTGTPPKIRVGADSEDHTVWSPTVTVVEAEFPPFSTITPYPEATSITVGDGFYQLSKWLPSGTIMTWGVNLGLDNATNAVNMAKSIMKAFGTSAVKAAGVTLDLIEVGNEADLYKNNGLRPSNWTQAQYVTDWENIAGAVVNATGLKPGTGVGIQGCAFAGQGFTPTGVFNDGLLTSAPGKVIRQISQHRYSAAFCSGGDFALSSFMSKSSIRSNLTIFSADVAEVKSKGFPYVLGETNSIACHGAPGVSNTAGAALWVIDYTLQAAVQGMSETFFHEGIGYKYNFLQPISLNRSITDGSTLDPPQAPHVMPAYYAAILVARAIGTTGKATIAELSISQSNISGYAIYEGGKLVRAVFINLNAWLLSSTGTRPSVNIVLSFGSNGPKTASGRRLIISHADDTSGLTFAGQSYETSNALVNGTETLQTIALANGFSLSSTEAILLSFN</sequence>
<proteinExistence type="predicted"/>
<name>A0A0C9UVP7_SPHS4</name>
<dbReference type="Proteomes" id="UP000054279">
    <property type="component" value="Unassembled WGS sequence"/>
</dbReference>
<dbReference type="HOGENOM" id="CLU_022148_2_0_1"/>
<dbReference type="InterPro" id="IPR031728">
    <property type="entry name" value="GlcAase_C"/>
</dbReference>
<dbReference type="Gene3D" id="3.20.20.80">
    <property type="entry name" value="Glycosidases"/>
    <property type="match status" value="1"/>
</dbReference>
<organism evidence="3 4">
    <name type="scientific">Sphaerobolus stellatus (strain SS14)</name>
    <dbReference type="NCBI Taxonomy" id="990650"/>
    <lineage>
        <taxon>Eukaryota</taxon>
        <taxon>Fungi</taxon>
        <taxon>Dikarya</taxon>
        <taxon>Basidiomycota</taxon>
        <taxon>Agaricomycotina</taxon>
        <taxon>Agaricomycetes</taxon>
        <taxon>Phallomycetidae</taxon>
        <taxon>Geastrales</taxon>
        <taxon>Sphaerobolaceae</taxon>
        <taxon>Sphaerobolus</taxon>
    </lineage>
</organism>
<keyword evidence="3" id="KW-0378">Hydrolase</keyword>
<dbReference type="AlphaFoldDB" id="A0A0C9UVP7"/>
<reference evidence="3 4" key="1">
    <citation type="submission" date="2014-06" db="EMBL/GenBank/DDBJ databases">
        <title>Evolutionary Origins and Diversification of the Mycorrhizal Mutualists.</title>
        <authorList>
            <consortium name="DOE Joint Genome Institute"/>
            <consortium name="Mycorrhizal Genomics Consortium"/>
            <person name="Kohler A."/>
            <person name="Kuo A."/>
            <person name="Nagy L.G."/>
            <person name="Floudas D."/>
            <person name="Copeland A."/>
            <person name="Barry K.W."/>
            <person name="Cichocki N."/>
            <person name="Veneault-Fourrey C."/>
            <person name="LaButti K."/>
            <person name="Lindquist E.A."/>
            <person name="Lipzen A."/>
            <person name="Lundell T."/>
            <person name="Morin E."/>
            <person name="Murat C."/>
            <person name="Riley R."/>
            <person name="Ohm R."/>
            <person name="Sun H."/>
            <person name="Tunlid A."/>
            <person name="Henrissat B."/>
            <person name="Grigoriev I.V."/>
            <person name="Hibbett D.S."/>
            <person name="Martin F."/>
        </authorList>
    </citation>
    <scope>NUCLEOTIDE SEQUENCE [LARGE SCALE GENOMIC DNA]</scope>
    <source>
        <strain evidence="3 4">SS14</strain>
    </source>
</reference>
<evidence type="ECO:0000259" key="2">
    <source>
        <dbReference type="Pfam" id="PF16862"/>
    </source>
</evidence>